<name>A0A927MPV2_9ACTN</name>
<dbReference type="Proteomes" id="UP000638648">
    <property type="component" value="Unassembled WGS sequence"/>
</dbReference>
<keyword evidence="3" id="KW-1185">Reference proteome</keyword>
<gene>
    <name evidence="2" type="ORF">HEB94_000732</name>
</gene>
<reference evidence="2" key="1">
    <citation type="submission" date="2020-10" db="EMBL/GenBank/DDBJ databases">
        <title>Sequencing the genomes of 1000 actinobacteria strains.</title>
        <authorList>
            <person name="Klenk H.-P."/>
        </authorList>
    </citation>
    <scope>NUCLEOTIDE SEQUENCE</scope>
    <source>
        <strain evidence="2">DSM 45354</strain>
    </source>
</reference>
<sequence length="92" mass="10134">MSAGPPSDGQLCNDPACQRAGYHRHWVEPGHALAACLFDITHDGPPNKADLSALPPGWRQLVRLVQKRCEASSHRMPDVPPARRPTAHKWPV</sequence>
<evidence type="ECO:0000313" key="3">
    <source>
        <dbReference type="Proteomes" id="UP000638648"/>
    </source>
</evidence>
<dbReference type="EMBL" id="JADBEM010000001">
    <property type="protein sequence ID" value="MBE1603884.1"/>
    <property type="molecule type" value="Genomic_DNA"/>
</dbReference>
<feature type="region of interest" description="Disordered" evidence="1">
    <location>
        <begin position="69"/>
        <end position="92"/>
    </location>
</feature>
<organism evidence="2 3">
    <name type="scientific">Actinopolymorpha pittospori</name>
    <dbReference type="NCBI Taxonomy" id="648752"/>
    <lineage>
        <taxon>Bacteria</taxon>
        <taxon>Bacillati</taxon>
        <taxon>Actinomycetota</taxon>
        <taxon>Actinomycetes</taxon>
        <taxon>Propionibacteriales</taxon>
        <taxon>Actinopolymorphaceae</taxon>
        <taxon>Actinopolymorpha</taxon>
    </lineage>
</organism>
<evidence type="ECO:0000313" key="2">
    <source>
        <dbReference type="EMBL" id="MBE1603884.1"/>
    </source>
</evidence>
<proteinExistence type="predicted"/>
<protein>
    <submittedName>
        <fullName evidence="2">Uncharacterized protein</fullName>
    </submittedName>
</protein>
<accession>A0A927MPV2</accession>
<dbReference type="AlphaFoldDB" id="A0A927MPV2"/>
<comment type="caution">
    <text evidence="2">The sequence shown here is derived from an EMBL/GenBank/DDBJ whole genome shotgun (WGS) entry which is preliminary data.</text>
</comment>
<evidence type="ECO:0000256" key="1">
    <source>
        <dbReference type="SAM" id="MobiDB-lite"/>
    </source>
</evidence>